<evidence type="ECO:0000313" key="8">
    <source>
        <dbReference type="EMBL" id="MXO60718.1"/>
    </source>
</evidence>
<dbReference type="GO" id="GO:0005886">
    <property type="term" value="C:plasma membrane"/>
    <property type="evidence" value="ECO:0007669"/>
    <property type="project" value="UniProtKB-SubCell"/>
</dbReference>
<keyword evidence="4 7" id="KW-0812">Transmembrane</keyword>
<dbReference type="Proteomes" id="UP000433652">
    <property type="component" value="Unassembled WGS sequence"/>
</dbReference>
<feature type="transmembrane region" description="Helical" evidence="7">
    <location>
        <begin position="363"/>
        <end position="381"/>
    </location>
</feature>
<dbReference type="RefSeq" id="WP_159797100.1">
    <property type="nucleotide sequence ID" value="NZ_WTYM01000057.1"/>
</dbReference>
<proteinExistence type="inferred from homology"/>
<dbReference type="PANTHER" id="PTHR30250">
    <property type="entry name" value="PST FAMILY PREDICTED COLANIC ACID TRANSPORTER"/>
    <property type="match status" value="1"/>
</dbReference>
<keyword evidence="5 7" id="KW-1133">Transmembrane helix</keyword>
<feature type="transmembrane region" description="Helical" evidence="7">
    <location>
        <begin position="64"/>
        <end position="85"/>
    </location>
</feature>
<dbReference type="AlphaFoldDB" id="A0A6I4SZ46"/>
<keyword evidence="3" id="KW-1003">Cell membrane</keyword>
<evidence type="ECO:0000313" key="9">
    <source>
        <dbReference type="Proteomes" id="UP000433652"/>
    </source>
</evidence>
<sequence>MKWSGLSRFFPNDILKESAVGGNMSSKAITIPILFHRLIISRIGLLNAAAWVATHYVLEQVLRLGTSVALAWLLAPHLLGTMLLINTLRTGGELLSDVGIGQGIVRNGKGAEPRYLNTAWTIQIGRGFLLYSATLAATIPLANVYGNPELKSLLPIAGLVFVISGFASPARFLLQKRMQLRKLSLFGMGTALASSAVNVGLAFYSPTIWALVAGLLISTAISTLGSYFLINWRMQVLSFDREAAREIVGFGKWIFLSSLVYFAAMNFDRLYLAGAVPLAVLGVYGVARTITDSITRLFQRLSSMIIFPKISGLQLDAAATRNLLLPIRRLTVCIIAMALACAVVLADRFVALTYDDRYQAAQIYLPILLVGTWFSVLAAIGDAVMMGIGKPSSGAIANAAKFLFILAVVPQQLPLIGMIGAVALFALAEVVRYGVLTWRKRAHGLSFLGQDAFATLLFFSSIVALRQIASALHITPGFSPWVDSVRLALG</sequence>
<keyword evidence="9" id="KW-1185">Reference proteome</keyword>
<feature type="transmembrane region" description="Helical" evidence="7">
    <location>
        <begin position="185"/>
        <end position="204"/>
    </location>
</feature>
<feature type="transmembrane region" description="Helical" evidence="7">
    <location>
        <begin position="34"/>
        <end position="58"/>
    </location>
</feature>
<keyword evidence="6 7" id="KW-0472">Membrane</keyword>
<organism evidence="8 9">
    <name type="scientific">Croceibacterium salegens</name>
    <dbReference type="NCBI Taxonomy" id="1737568"/>
    <lineage>
        <taxon>Bacteria</taxon>
        <taxon>Pseudomonadati</taxon>
        <taxon>Pseudomonadota</taxon>
        <taxon>Alphaproteobacteria</taxon>
        <taxon>Sphingomonadales</taxon>
        <taxon>Erythrobacteraceae</taxon>
        <taxon>Croceibacterium</taxon>
    </lineage>
</organism>
<dbReference type="InterPro" id="IPR050833">
    <property type="entry name" value="Poly_Biosynth_Transport"/>
</dbReference>
<dbReference type="PANTHER" id="PTHR30250:SF10">
    <property type="entry name" value="LIPOPOLYSACCHARIDE BIOSYNTHESIS PROTEIN WZXC"/>
    <property type="match status" value="1"/>
</dbReference>
<evidence type="ECO:0000256" key="1">
    <source>
        <dbReference type="ARBA" id="ARBA00004651"/>
    </source>
</evidence>
<feature type="transmembrane region" description="Helical" evidence="7">
    <location>
        <begin position="402"/>
        <end position="427"/>
    </location>
</feature>
<feature type="transmembrane region" description="Helical" evidence="7">
    <location>
        <begin position="330"/>
        <end position="351"/>
    </location>
</feature>
<name>A0A6I4SZ46_9SPHN</name>
<evidence type="ECO:0000256" key="2">
    <source>
        <dbReference type="ARBA" id="ARBA00007430"/>
    </source>
</evidence>
<comment type="similarity">
    <text evidence="2">Belongs to the polysaccharide synthase family.</text>
</comment>
<feature type="transmembrane region" description="Helical" evidence="7">
    <location>
        <begin position="152"/>
        <end position="173"/>
    </location>
</feature>
<dbReference type="OrthoDB" id="7605542at2"/>
<protein>
    <submittedName>
        <fullName evidence="8">Oligosaccharide flippase family protein</fullName>
    </submittedName>
</protein>
<reference evidence="8 9" key="1">
    <citation type="submission" date="2019-12" db="EMBL/GenBank/DDBJ databases">
        <title>Genomic-based taxomic classification of the family Erythrobacteraceae.</title>
        <authorList>
            <person name="Xu L."/>
        </authorList>
    </citation>
    <scope>NUCLEOTIDE SEQUENCE [LARGE SCALE GENOMIC DNA]</scope>
    <source>
        <strain evidence="8 9">MCCC 1K01500</strain>
    </source>
</reference>
<feature type="transmembrane region" description="Helical" evidence="7">
    <location>
        <begin position="210"/>
        <end position="232"/>
    </location>
</feature>
<evidence type="ECO:0000256" key="6">
    <source>
        <dbReference type="ARBA" id="ARBA00023136"/>
    </source>
</evidence>
<feature type="transmembrane region" description="Helical" evidence="7">
    <location>
        <begin position="447"/>
        <end position="465"/>
    </location>
</feature>
<evidence type="ECO:0000256" key="5">
    <source>
        <dbReference type="ARBA" id="ARBA00022989"/>
    </source>
</evidence>
<comment type="subcellular location">
    <subcellularLocation>
        <location evidence="1">Cell membrane</location>
        <topology evidence="1">Multi-pass membrane protein</topology>
    </subcellularLocation>
</comment>
<evidence type="ECO:0000256" key="3">
    <source>
        <dbReference type="ARBA" id="ARBA00022475"/>
    </source>
</evidence>
<feature type="transmembrane region" description="Helical" evidence="7">
    <location>
        <begin position="244"/>
        <end position="264"/>
    </location>
</feature>
<feature type="transmembrane region" description="Helical" evidence="7">
    <location>
        <begin position="128"/>
        <end position="146"/>
    </location>
</feature>
<evidence type="ECO:0000256" key="7">
    <source>
        <dbReference type="SAM" id="Phobius"/>
    </source>
</evidence>
<comment type="caution">
    <text evidence="8">The sequence shown here is derived from an EMBL/GenBank/DDBJ whole genome shotgun (WGS) entry which is preliminary data.</text>
</comment>
<feature type="transmembrane region" description="Helical" evidence="7">
    <location>
        <begin position="270"/>
        <end position="290"/>
    </location>
</feature>
<accession>A0A6I4SZ46</accession>
<dbReference type="Pfam" id="PF13440">
    <property type="entry name" value="Polysacc_synt_3"/>
    <property type="match status" value="1"/>
</dbReference>
<gene>
    <name evidence="8" type="ORF">GRI89_14340</name>
</gene>
<evidence type="ECO:0000256" key="4">
    <source>
        <dbReference type="ARBA" id="ARBA00022692"/>
    </source>
</evidence>
<dbReference type="EMBL" id="WTYM01000057">
    <property type="protein sequence ID" value="MXO60718.1"/>
    <property type="molecule type" value="Genomic_DNA"/>
</dbReference>